<dbReference type="InterPro" id="IPR003594">
    <property type="entry name" value="HATPase_dom"/>
</dbReference>
<dbReference type="EC" id="2.7.13.3" evidence="2"/>
<dbReference type="SUPFAM" id="SSF55874">
    <property type="entry name" value="ATPase domain of HSP90 chaperone/DNA topoisomerase II/histidine kinase"/>
    <property type="match status" value="1"/>
</dbReference>
<accession>A0A923S4M2</accession>
<evidence type="ECO:0000259" key="6">
    <source>
        <dbReference type="PROSITE" id="PS50109"/>
    </source>
</evidence>
<dbReference type="Proteomes" id="UP000596827">
    <property type="component" value="Unassembled WGS sequence"/>
</dbReference>
<comment type="catalytic activity">
    <reaction evidence="1">
        <text>ATP + protein L-histidine = ADP + protein N-phospho-L-histidine.</text>
        <dbReference type="EC" id="2.7.13.3"/>
    </reaction>
</comment>
<dbReference type="Gene3D" id="3.30.565.10">
    <property type="entry name" value="Histidine kinase-like ATPase, C-terminal domain"/>
    <property type="match status" value="1"/>
</dbReference>
<feature type="compositionally biased region" description="Polar residues" evidence="4">
    <location>
        <begin position="442"/>
        <end position="454"/>
    </location>
</feature>
<dbReference type="InterPro" id="IPR005467">
    <property type="entry name" value="His_kinase_dom"/>
</dbReference>
<dbReference type="PROSITE" id="PS50109">
    <property type="entry name" value="HIS_KIN"/>
    <property type="match status" value="1"/>
</dbReference>
<keyword evidence="5" id="KW-0472">Membrane</keyword>
<dbReference type="GO" id="GO:0000155">
    <property type="term" value="F:phosphorelay sensor kinase activity"/>
    <property type="evidence" value="ECO:0007669"/>
    <property type="project" value="InterPro"/>
</dbReference>
<dbReference type="Pfam" id="PF02518">
    <property type="entry name" value="HATPase_c"/>
    <property type="match status" value="1"/>
</dbReference>
<evidence type="ECO:0000256" key="1">
    <source>
        <dbReference type="ARBA" id="ARBA00000085"/>
    </source>
</evidence>
<gene>
    <name evidence="7" type="ORF">H8R02_24335</name>
</gene>
<dbReference type="PRINTS" id="PR00344">
    <property type="entry name" value="BCTRLSENSOR"/>
</dbReference>
<dbReference type="InterPro" id="IPR003661">
    <property type="entry name" value="HisK_dim/P_dom"/>
</dbReference>
<proteinExistence type="predicted"/>
<evidence type="ECO:0000256" key="5">
    <source>
        <dbReference type="SAM" id="Phobius"/>
    </source>
</evidence>
<dbReference type="SMART" id="SM00387">
    <property type="entry name" value="HATPase_c"/>
    <property type="match status" value="1"/>
</dbReference>
<dbReference type="InterPro" id="IPR004358">
    <property type="entry name" value="Sig_transdc_His_kin-like_C"/>
</dbReference>
<keyword evidence="7" id="KW-0418">Kinase</keyword>
<evidence type="ECO:0000256" key="2">
    <source>
        <dbReference type="ARBA" id="ARBA00012438"/>
    </source>
</evidence>
<dbReference type="InterPro" id="IPR036097">
    <property type="entry name" value="HisK_dim/P_sf"/>
</dbReference>
<evidence type="ECO:0000313" key="7">
    <source>
        <dbReference type="EMBL" id="MBC5767616.1"/>
    </source>
</evidence>
<feature type="transmembrane region" description="Helical" evidence="5">
    <location>
        <begin position="21"/>
        <end position="36"/>
    </location>
</feature>
<dbReference type="RefSeq" id="WP_187084098.1">
    <property type="nucleotide sequence ID" value="NZ_JACORU010000011.1"/>
</dbReference>
<dbReference type="InterPro" id="IPR036890">
    <property type="entry name" value="HATPase_C_sf"/>
</dbReference>
<dbReference type="Gene3D" id="1.10.287.130">
    <property type="match status" value="1"/>
</dbReference>
<feature type="region of interest" description="Disordered" evidence="4">
    <location>
        <begin position="435"/>
        <end position="454"/>
    </location>
</feature>
<keyword evidence="7" id="KW-0808">Transferase</keyword>
<feature type="transmembrane region" description="Helical" evidence="5">
    <location>
        <begin position="73"/>
        <end position="93"/>
    </location>
</feature>
<dbReference type="CDD" id="cd00082">
    <property type="entry name" value="HisKA"/>
    <property type="match status" value="1"/>
</dbReference>
<keyword evidence="5" id="KW-1133">Transmembrane helix</keyword>
<evidence type="ECO:0000313" key="8">
    <source>
        <dbReference type="Proteomes" id="UP000596827"/>
    </source>
</evidence>
<keyword evidence="8" id="KW-1185">Reference proteome</keyword>
<keyword evidence="5" id="KW-0812">Transmembrane</keyword>
<protein>
    <recommendedName>
        <fullName evidence="2">histidine kinase</fullName>
        <ecNumber evidence="2">2.7.13.3</ecNumber>
    </recommendedName>
</protein>
<feature type="transmembrane region" description="Helical" evidence="5">
    <location>
        <begin position="153"/>
        <end position="172"/>
    </location>
</feature>
<feature type="transmembrane region" description="Helical" evidence="5">
    <location>
        <begin position="48"/>
        <end position="66"/>
    </location>
</feature>
<dbReference type="EMBL" id="JACORU010000011">
    <property type="protein sequence ID" value="MBC5767616.1"/>
    <property type="molecule type" value="Genomic_DNA"/>
</dbReference>
<name>A0A923S4M2_9BURK</name>
<sequence>MRKLFQGYVRYHQNGPNMLRYMGWFGLLAYPALYALRFYKSEPVYDDLWLRLVNGGLCLLLLQKGWPESLKRYYMHFSYVALIIMLPFSMVFVGLQNQGGTVAVANAMMAIFLVLLLTDWRNTIVSVLIGAALGVAAYLLLNPNPVRPRDYIERIPVVVVMSIAATLIKLALEKTTAERTTRLERQQREGRVAALQETVGFLAHELNTPLSEVRLLVGGVRDMYVKGPDPEGARVDRFEVDEAGDVLKMLERIEKRASYSQDLVQRLMRSAYHHRYDGGPQELTASSLVQSLLENYPFPDDRGAGFVDVVTVTDFVLQGSRELLYLVLSTLTQNSLLALKGQPSPRLVIEIIGNGVGQPGGMIRVTDNGCGVPPDLISKLAKEAVPSGWKEGHRGGGMGLMFAQRVLEANGGNVSVESMAGKGTSVTLTFRGGAGGSVGANVRQSHTPTNQSEV</sequence>
<reference evidence="7" key="1">
    <citation type="submission" date="2020-08" db="EMBL/GenBank/DDBJ databases">
        <title>Ramlibacter sp. GTP1 16S ribosomal RNA gene genome sequencing and assembly.</title>
        <authorList>
            <person name="Kang M."/>
        </authorList>
    </citation>
    <scope>NUCLEOTIDE SEQUENCE</scope>
    <source>
        <strain evidence="7">GTP1</strain>
    </source>
</reference>
<organism evidence="7 8">
    <name type="scientific">Ramlibacter albus</name>
    <dbReference type="NCBI Taxonomy" id="2079448"/>
    <lineage>
        <taxon>Bacteria</taxon>
        <taxon>Pseudomonadati</taxon>
        <taxon>Pseudomonadota</taxon>
        <taxon>Betaproteobacteria</taxon>
        <taxon>Burkholderiales</taxon>
        <taxon>Comamonadaceae</taxon>
        <taxon>Ramlibacter</taxon>
    </lineage>
</organism>
<dbReference type="PANTHER" id="PTHR43065:SF42">
    <property type="entry name" value="TWO-COMPONENT SENSOR PPRA"/>
    <property type="match status" value="1"/>
</dbReference>
<feature type="transmembrane region" description="Helical" evidence="5">
    <location>
        <begin position="99"/>
        <end position="117"/>
    </location>
</feature>
<evidence type="ECO:0000256" key="3">
    <source>
        <dbReference type="ARBA" id="ARBA00022553"/>
    </source>
</evidence>
<feature type="transmembrane region" description="Helical" evidence="5">
    <location>
        <begin position="124"/>
        <end position="141"/>
    </location>
</feature>
<evidence type="ECO:0000256" key="4">
    <source>
        <dbReference type="SAM" id="MobiDB-lite"/>
    </source>
</evidence>
<feature type="domain" description="Histidine kinase" evidence="6">
    <location>
        <begin position="201"/>
        <end position="434"/>
    </location>
</feature>
<dbReference type="SUPFAM" id="SSF47384">
    <property type="entry name" value="Homodimeric domain of signal transducing histidine kinase"/>
    <property type="match status" value="1"/>
</dbReference>
<dbReference type="PANTHER" id="PTHR43065">
    <property type="entry name" value="SENSOR HISTIDINE KINASE"/>
    <property type="match status" value="1"/>
</dbReference>
<keyword evidence="3" id="KW-0597">Phosphoprotein</keyword>
<comment type="caution">
    <text evidence="7">The sequence shown here is derived from an EMBL/GenBank/DDBJ whole genome shotgun (WGS) entry which is preliminary data.</text>
</comment>
<dbReference type="AlphaFoldDB" id="A0A923S4M2"/>